<dbReference type="GO" id="GO:0003677">
    <property type="term" value="F:DNA binding"/>
    <property type="evidence" value="ECO:0007669"/>
    <property type="project" value="UniProtKB-UniRule"/>
</dbReference>
<dbReference type="AlphaFoldDB" id="A0A4R8WXF0"/>
<dbReference type="Proteomes" id="UP000298412">
    <property type="component" value="Unassembled WGS sequence"/>
</dbReference>
<evidence type="ECO:0000259" key="7">
    <source>
        <dbReference type="PROSITE" id="PS50977"/>
    </source>
</evidence>
<keyword evidence="9" id="KW-1185">Reference proteome</keyword>
<dbReference type="SUPFAM" id="SSF46689">
    <property type="entry name" value="Homeodomain-like"/>
    <property type="match status" value="1"/>
</dbReference>
<dbReference type="GO" id="GO:0046677">
    <property type="term" value="P:response to antibiotic"/>
    <property type="evidence" value="ECO:0007669"/>
    <property type="project" value="InterPro"/>
</dbReference>
<evidence type="ECO:0000256" key="4">
    <source>
        <dbReference type="ARBA" id="ARBA00023163"/>
    </source>
</evidence>
<dbReference type="RefSeq" id="WP_134566612.1">
    <property type="nucleotide sequence ID" value="NZ_SOFP01000040.1"/>
</dbReference>
<dbReference type="InterPro" id="IPR004111">
    <property type="entry name" value="Repressor_TetR_C"/>
</dbReference>
<feature type="DNA-binding region" description="H-T-H motif" evidence="5">
    <location>
        <begin position="37"/>
        <end position="56"/>
    </location>
</feature>
<gene>
    <name evidence="8" type="ORF">E3O19_07365</name>
</gene>
<dbReference type="InterPro" id="IPR001647">
    <property type="entry name" value="HTH_TetR"/>
</dbReference>
<dbReference type="SUPFAM" id="SSF48498">
    <property type="entry name" value="Tetracyclin repressor-like, C-terminal domain"/>
    <property type="match status" value="1"/>
</dbReference>
<keyword evidence="4" id="KW-0804">Transcription</keyword>
<keyword evidence="3 5" id="KW-0238">DNA-binding</keyword>
<dbReference type="PRINTS" id="PR00400">
    <property type="entry name" value="TETREPRESSOR"/>
</dbReference>
<dbReference type="InterPro" id="IPR009057">
    <property type="entry name" value="Homeodomain-like_sf"/>
</dbReference>
<dbReference type="InterPro" id="IPR003012">
    <property type="entry name" value="Tet_transcr_reg_TetR"/>
</dbReference>
<evidence type="ECO:0000256" key="5">
    <source>
        <dbReference type="PROSITE-ProRule" id="PRU00335"/>
    </source>
</evidence>
<name>A0A4R8WXF0_9MICO</name>
<dbReference type="EMBL" id="SOFP01000040">
    <property type="protein sequence ID" value="TFC16362.1"/>
    <property type="molecule type" value="Genomic_DNA"/>
</dbReference>
<organism evidence="8 9">
    <name type="scientific">Cryobacterium algoritolerans</name>
    <dbReference type="NCBI Taxonomy" id="1259184"/>
    <lineage>
        <taxon>Bacteria</taxon>
        <taxon>Bacillati</taxon>
        <taxon>Actinomycetota</taxon>
        <taxon>Actinomycetes</taxon>
        <taxon>Micrococcales</taxon>
        <taxon>Microbacteriaceae</taxon>
        <taxon>Cryobacterium</taxon>
    </lineage>
</organism>
<dbReference type="Pfam" id="PF02909">
    <property type="entry name" value="TetR_C_1"/>
    <property type="match status" value="1"/>
</dbReference>
<dbReference type="InterPro" id="IPR036271">
    <property type="entry name" value="Tet_transcr_reg_TetR-rel_C_sf"/>
</dbReference>
<comment type="caution">
    <text evidence="8">The sequence shown here is derived from an EMBL/GenBank/DDBJ whole genome shotgun (WGS) entry which is preliminary data.</text>
</comment>
<evidence type="ECO:0000313" key="9">
    <source>
        <dbReference type="Proteomes" id="UP000298412"/>
    </source>
</evidence>
<evidence type="ECO:0000256" key="3">
    <source>
        <dbReference type="ARBA" id="ARBA00023125"/>
    </source>
</evidence>
<keyword evidence="2" id="KW-0805">Transcription regulation</keyword>
<dbReference type="OrthoDB" id="329481at2"/>
<evidence type="ECO:0000256" key="2">
    <source>
        <dbReference type="ARBA" id="ARBA00023015"/>
    </source>
</evidence>
<dbReference type="Gene3D" id="1.10.10.60">
    <property type="entry name" value="Homeodomain-like"/>
    <property type="match status" value="1"/>
</dbReference>
<sequence>MASPRRAAPVPRVRLNRERVIAAAIVIADAGGLEALTMRRLGDDLNVEAMSIYNHVANKDDLINGMADAIFGEIELPSHSDDWKSAIRKRSISFREVLARHPWATTVRDSGTNPGPATLRHHDRVIGTFRNGGFSVEKTAHAFSAVDSYIYGFAMQEKSLPFTTPEETAAMAAIMLAQLPRGEYPYLAELTADHVLTPGYFYGDEFLVGLDLVLDGLETMLETDQRRGSQPPHSRAATRPSAHAVTLNRRVSPDETVHS</sequence>
<dbReference type="Gene3D" id="1.10.357.10">
    <property type="entry name" value="Tetracycline Repressor, domain 2"/>
    <property type="match status" value="1"/>
</dbReference>
<dbReference type="PROSITE" id="PS50977">
    <property type="entry name" value="HTH_TETR_2"/>
    <property type="match status" value="1"/>
</dbReference>
<evidence type="ECO:0000256" key="1">
    <source>
        <dbReference type="ARBA" id="ARBA00022491"/>
    </source>
</evidence>
<proteinExistence type="predicted"/>
<accession>A0A4R8WXF0</accession>
<keyword evidence="1" id="KW-0678">Repressor</keyword>
<feature type="region of interest" description="Disordered" evidence="6">
    <location>
        <begin position="223"/>
        <end position="243"/>
    </location>
</feature>
<evidence type="ECO:0000256" key="6">
    <source>
        <dbReference type="SAM" id="MobiDB-lite"/>
    </source>
</evidence>
<feature type="domain" description="HTH tetR-type" evidence="7">
    <location>
        <begin position="14"/>
        <end position="74"/>
    </location>
</feature>
<reference evidence="8 9" key="1">
    <citation type="submission" date="2019-03" db="EMBL/GenBank/DDBJ databases">
        <title>Genomics of glacier-inhabiting Cryobacterium strains.</title>
        <authorList>
            <person name="Liu Q."/>
            <person name="Xin Y.-H."/>
        </authorList>
    </citation>
    <scope>NUCLEOTIDE SEQUENCE [LARGE SCALE GENOMIC DNA]</scope>
    <source>
        <strain evidence="8 9">MDT1-3</strain>
    </source>
</reference>
<dbReference type="GO" id="GO:0045892">
    <property type="term" value="P:negative regulation of DNA-templated transcription"/>
    <property type="evidence" value="ECO:0007669"/>
    <property type="project" value="InterPro"/>
</dbReference>
<evidence type="ECO:0000313" key="8">
    <source>
        <dbReference type="EMBL" id="TFC16362.1"/>
    </source>
</evidence>
<protein>
    <submittedName>
        <fullName evidence="8">TetR family transcriptional regulator</fullName>
    </submittedName>
</protein>